<feature type="compositionally biased region" description="Polar residues" evidence="1">
    <location>
        <begin position="694"/>
        <end position="711"/>
    </location>
</feature>
<gene>
    <name evidence="2" type="ORF">K444DRAFT_556118</name>
</gene>
<sequence>MYRPPTRRAFLSPGDALEVRTRVSVADCRDVAPDQLRLLSSSSTATLTPSYLPSSREFWPIISEEEHELRGGGPVQAGLRRFSEQDIKTRSARASLLPAARKHKSTVSEPLLSVFSSCLASRPYGRPDEMGFTKEMEPPRLHSHRRPSSPTSSISTRSSFESRQKSPLSISSSIDYESSRTSDDSSYSGSNGKRDFLASRSPIPPTPTPGIRRMVTEPVVPTFTRYGAGGEGRQQMQQTTLVIPPRLGKGPSGPPSPKRKVYAPRMLGDGFKKLPEEILLVVLAELKKLHLDTGSLSCSTCWMRDLTNLGLCCQKWWRASRIALYEDIQLTGCDSTFHIKKKFKIKYGTRLILLRRTLRARPDFASYTKSLKVPAMPDVAKSKKEQDEYLDLVASIIMACPNLERLPGFYPTYNHEFSRFVNSLSTRKKLVERVWVINASPFQRQHRFKPSDKSQDVIPTLAPGPLMPEQCIDLITYHRNWMHLQTLVVHCNPGGTVDSPLFTDIFWSLPALENLHISNFPASSFNDTTLLSLPPLKFLRLENLPGITDDGLSSYAAPRRTDALTSLTLISIPLNSLQALSRLFSHLKSLTYFTIFQPYSPILPEADEIFLHPYLANRKLEYLHWEFLNPDDNQATDMMAKSILFGGFPSLKTIRAPTDHEGALQRLCRPREKIELPGDRYRNMGMPGSRPSLPHSQSIPSMPSPTRSTFSLGHGPNGSISSNYVKSPTRSTFSLNLDHSSRTSDDANYRDKGMSLSTARRMAQQRADFAATQPQFHIIIWDEFGLFVERFAVGGFIGQIQSKIHYSLKPDVDGMDEAIFGIEGLLDGGEEVNGKDGCTGSWNLMAGVQEKGKGGGKDEKKGKDRWWHTERGRWREVPLEKLF</sequence>
<organism evidence="2 3">
    <name type="scientific">Hyaloscypha bicolor E</name>
    <dbReference type="NCBI Taxonomy" id="1095630"/>
    <lineage>
        <taxon>Eukaryota</taxon>
        <taxon>Fungi</taxon>
        <taxon>Dikarya</taxon>
        <taxon>Ascomycota</taxon>
        <taxon>Pezizomycotina</taxon>
        <taxon>Leotiomycetes</taxon>
        <taxon>Helotiales</taxon>
        <taxon>Hyaloscyphaceae</taxon>
        <taxon>Hyaloscypha</taxon>
        <taxon>Hyaloscypha bicolor</taxon>
    </lineage>
</organism>
<feature type="compositionally biased region" description="Low complexity" evidence="1">
    <location>
        <begin position="148"/>
        <end position="176"/>
    </location>
</feature>
<evidence type="ECO:0008006" key="4">
    <source>
        <dbReference type="Google" id="ProtNLM"/>
    </source>
</evidence>
<evidence type="ECO:0000313" key="2">
    <source>
        <dbReference type="EMBL" id="PMD63459.1"/>
    </source>
</evidence>
<protein>
    <recommendedName>
        <fullName evidence="4">F-box domain-containing protein</fullName>
    </recommendedName>
</protein>
<keyword evidence="3" id="KW-1185">Reference proteome</keyword>
<evidence type="ECO:0000313" key="3">
    <source>
        <dbReference type="Proteomes" id="UP000235371"/>
    </source>
</evidence>
<name>A0A2J6TKB5_9HELO</name>
<dbReference type="RefSeq" id="XP_024740363.1">
    <property type="nucleotide sequence ID" value="XM_024876734.1"/>
</dbReference>
<feature type="region of interest" description="Disordered" evidence="1">
    <location>
        <begin position="678"/>
        <end position="725"/>
    </location>
</feature>
<dbReference type="Gene3D" id="3.80.10.10">
    <property type="entry name" value="Ribonuclease Inhibitor"/>
    <property type="match status" value="1"/>
</dbReference>
<dbReference type="STRING" id="1095630.A0A2J6TKB5"/>
<dbReference type="EMBL" id="KZ613780">
    <property type="protein sequence ID" value="PMD63459.1"/>
    <property type="molecule type" value="Genomic_DNA"/>
</dbReference>
<dbReference type="InterPro" id="IPR032675">
    <property type="entry name" value="LRR_dom_sf"/>
</dbReference>
<dbReference type="OrthoDB" id="3210378at2759"/>
<feature type="region of interest" description="Disordered" evidence="1">
    <location>
        <begin position="126"/>
        <end position="216"/>
    </location>
</feature>
<proteinExistence type="predicted"/>
<dbReference type="AlphaFoldDB" id="A0A2J6TKB5"/>
<dbReference type="SUPFAM" id="SSF52047">
    <property type="entry name" value="RNI-like"/>
    <property type="match status" value="1"/>
</dbReference>
<dbReference type="GeneID" id="36584813"/>
<reference evidence="2 3" key="1">
    <citation type="submission" date="2016-04" db="EMBL/GenBank/DDBJ databases">
        <title>A degradative enzymes factory behind the ericoid mycorrhizal symbiosis.</title>
        <authorList>
            <consortium name="DOE Joint Genome Institute"/>
            <person name="Martino E."/>
            <person name="Morin E."/>
            <person name="Grelet G."/>
            <person name="Kuo A."/>
            <person name="Kohler A."/>
            <person name="Daghino S."/>
            <person name="Barry K."/>
            <person name="Choi C."/>
            <person name="Cichocki N."/>
            <person name="Clum A."/>
            <person name="Copeland A."/>
            <person name="Hainaut M."/>
            <person name="Haridas S."/>
            <person name="Labutti K."/>
            <person name="Lindquist E."/>
            <person name="Lipzen A."/>
            <person name="Khouja H.-R."/>
            <person name="Murat C."/>
            <person name="Ohm R."/>
            <person name="Olson A."/>
            <person name="Spatafora J."/>
            <person name="Veneault-Fourrey C."/>
            <person name="Henrissat B."/>
            <person name="Grigoriev I."/>
            <person name="Martin F."/>
            <person name="Perotto S."/>
        </authorList>
    </citation>
    <scope>NUCLEOTIDE SEQUENCE [LARGE SCALE GENOMIC DNA]</scope>
    <source>
        <strain evidence="2 3">E</strain>
    </source>
</reference>
<dbReference type="InParanoid" id="A0A2J6TKB5"/>
<accession>A0A2J6TKB5</accession>
<dbReference type="Proteomes" id="UP000235371">
    <property type="component" value="Unassembled WGS sequence"/>
</dbReference>
<feature type="compositionally biased region" description="Basic and acidic residues" evidence="1">
    <location>
        <begin position="126"/>
        <end position="140"/>
    </location>
</feature>
<evidence type="ECO:0000256" key="1">
    <source>
        <dbReference type="SAM" id="MobiDB-lite"/>
    </source>
</evidence>